<reference evidence="3 4" key="1">
    <citation type="submission" date="2024-11" db="EMBL/GenBank/DDBJ databases">
        <title>A near-complete genome assembly of Cinchona calisaya.</title>
        <authorList>
            <person name="Lian D.C."/>
            <person name="Zhao X.W."/>
            <person name="Wei L."/>
        </authorList>
    </citation>
    <scope>NUCLEOTIDE SEQUENCE [LARGE SCALE GENOMIC DNA]</scope>
    <source>
        <tissue evidence="3">Nenye</tissue>
    </source>
</reference>
<evidence type="ECO:0000256" key="2">
    <source>
        <dbReference type="SAM" id="MobiDB-lite"/>
    </source>
</evidence>
<comment type="similarity">
    <text evidence="1">Belongs to the IST1 family.</text>
</comment>
<feature type="compositionally biased region" description="Basic and acidic residues" evidence="2">
    <location>
        <begin position="363"/>
        <end position="412"/>
    </location>
</feature>
<feature type="compositionally biased region" description="Acidic residues" evidence="2">
    <location>
        <begin position="912"/>
        <end position="921"/>
    </location>
</feature>
<feature type="region of interest" description="Disordered" evidence="2">
    <location>
        <begin position="340"/>
        <end position="689"/>
    </location>
</feature>
<dbReference type="Pfam" id="PF03398">
    <property type="entry name" value="Ist1"/>
    <property type="match status" value="1"/>
</dbReference>
<dbReference type="Gene3D" id="1.20.1260.60">
    <property type="entry name" value="Vacuolar protein sorting-associated protein Ist1"/>
    <property type="match status" value="1"/>
</dbReference>
<feature type="compositionally biased region" description="Basic and acidic residues" evidence="2">
    <location>
        <begin position="777"/>
        <end position="791"/>
    </location>
</feature>
<feature type="compositionally biased region" description="Basic and acidic residues" evidence="2">
    <location>
        <begin position="1092"/>
        <end position="1104"/>
    </location>
</feature>
<feature type="compositionally biased region" description="Basic and acidic residues" evidence="2">
    <location>
        <begin position="460"/>
        <end position="482"/>
    </location>
</feature>
<name>A0ABD3AX95_9GENT</name>
<dbReference type="PANTHER" id="PTHR12161:SF13">
    <property type="entry name" value="REGULATOR OF VPS4 ACTIVITY IN THE MVB PATHWAY PROTEIN"/>
    <property type="match status" value="1"/>
</dbReference>
<feature type="region of interest" description="Disordered" evidence="2">
    <location>
        <begin position="247"/>
        <end position="307"/>
    </location>
</feature>
<feature type="compositionally biased region" description="Basic and acidic residues" evidence="2">
    <location>
        <begin position="874"/>
        <end position="899"/>
    </location>
</feature>
<protein>
    <recommendedName>
        <fullName evidence="5">Regulator of Vps4 activity in the MVB pathway protein</fullName>
    </recommendedName>
</protein>
<accession>A0ABD3AX95</accession>
<feature type="compositionally biased region" description="Polar residues" evidence="2">
    <location>
        <begin position="347"/>
        <end position="356"/>
    </location>
</feature>
<feature type="compositionally biased region" description="Low complexity" evidence="2">
    <location>
        <begin position="982"/>
        <end position="998"/>
    </location>
</feature>
<dbReference type="InterPro" id="IPR005061">
    <property type="entry name" value="Ist1"/>
</dbReference>
<dbReference type="Proteomes" id="UP001630127">
    <property type="component" value="Unassembled WGS sequence"/>
</dbReference>
<evidence type="ECO:0000256" key="1">
    <source>
        <dbReference type="ARBA" id="ARBA00005536"/>
    </source>
</evidence>
<keyword evidence="4" id="KW-1185">Reference proteome</keyword>
<feature type="compositionally biased region" description="Polar residues" evidence="2">
    <location>
        <begin position="1006"/>
        <end position="1015"/>
    </location>
</feature>
<feature type="compositionally biased region" description="Polar residues" evidence="2">
    <location>
        <begin position="847"/>
        <end position="860"/>
    </location>
</feature>
<feature type="compositionally biased region" description="Basic and acidic residues" evidence="2">
    <location>
        <begin position="1039"/>
        <end position="1049"/>
    </location>
</feature>
<dbReference type="AlphaFoldDB" id="A0ABD3AX95"/>
<feature type="region of interest" description="Disordered" evidence="2">
    <location>
        <begin position="847"/>
        <end position="1130"/>
    </location>
</feature>
<evidence type="ECO:0008006" key="5">
    <source>
        <dbReference type="Google" id="ProtNLM"/>
    </source>
</evidence>
<feature type="compositionally biased region" description="Polar residues" evidence="2">
    <location>
        <begin position="1050"/>
        <end position="1071"/>
    </location>
</feature>
<dbReference type="InterPro" id="IPR042277">
    <property type="entry name" value="IST1-like"/>
</dbReference>
<feature type="compositionally biased region" description="Polar residues" evidence="2">
    <location>
        <begin position="431"/>
        <end position="447"/>
    </location>
</feature>
<dbReference type="FunFam" id="1.20.1260.60:FF:000003">
    <property type="entry name" value="IST1-like protein isoform A"/>
    <property type="match status" value="1"/>
</dbReference>
<proteinExistence type="inferred from homology"/>
<feature type="compositionally biased region" description="Polar residues" evidence="2">
    <location>
        <begin position="810"/>
        <end position="831"/>
    </location>
</feature>
<feature type="compositionally biased region" description="Polar residues" evidence="2">
    <location>
        <begin position="247"/>
        <end position="276"/>
    </location>
</feature>
<gene>
    <name evidence="3" type="ORF">ACH5RR_004114</name>
</gene>
<feature type="region of interest" description="Disordered" evidence="2">
    <location>
        <begin position="769"/>
        <end position="831"/>
    </location>
</feature>
<feature type="compositionally biased region" description="Low complexity" evidence="2">
    <location>
        <begin position="508"/>
        <end position="520"/>
    </location>
</feature>
<evidence type="ECO:0000313" key="3">
    <source>
        <dbReference type="EMBL" id="KAL3535653.1"/>
    </source>
</evidence>
<dbReference type="PANTHER" id="PTHR12161">
    <property type="entry name" value="IST1 FAMILY MEMBER"/>
    <property type="match status" value="1"/>
</dbReference>
<feature type="compositionally biased region" description="Polar residues" evidence="2">
    <location>
        <begin position="621"/>
        <end position="638"/>
    </location>
</feature>
<sequence length="1145" mass="126493">MKKSSFLHNPKDMLSKSFNPAKCKTALKLSASRMKLMKNKKVVQVKQMKRELAQLLDSGQDQTARIRVEHVIREEKMMAAYDLIDIYCELIVARLPIIESQKNCPIDLKEAITSVVFASPRCGDIPELLDARKHFTAKYGKDFISAALELRPNCGVSRLLVEKLSANAPDGQTKIKALTAIAEEHNIKWDPKSFGQSDILLPDDLLNGPSTFEKSSTVHAEAAHVTPDVQAPTSHHMMDYQPVNFSEQRLRSSQGTQNLDSNHNSTGSNRVSSIPQVQMRPSGIGVERGEVGRSFQGERNTSFTRQRWDMEFKDATSAAQAAAESAERASMAARAAAELSSRGRVATQPQYSSEVRNSLGGALRDKRTEKHVSSKYKSDYIPKDPSNRSFSDRQPRFQDKPLDRIEQDDYRLVENSYLDGHDNGKRYGHFASSNSKDSFQGDTSAHSFQIPPDSKLQKSLSKEENKVEISKQKQPGKSEIEGMNHLQEGYSSENFDNSGEERIRKQSSVRSSGSRSSIYSSDDRYSNSGHNIFGFGAEKDPSVGIDQEHTARDTSPPGYHASAAPVIFDDSGSDVDEIGVDTGFRHNEESNFHFASPGRNSPPHFPNNRGNESLKIKTGKSPESSISEFSTTKDSSPALSERLQAPADGSQEDSFGPVTFDDSDGANFKSETDMLHSGHHGTVGSSDFWTRQNISHGFSDTEMHRNDSYRTENVESENFGFGDSPASKSSFRLGKSRQGSNNAGSEFSFYSSVDEASKVSSVHEVKDNVSLSHLHGRQMDDESSDEGRELNFNKLTGGFRQKGYMHLPYTRSQVKDTSSSSKRVSDESPNTIQESAAYSTFESFANTGNNKGVVSGSSRLPNYHSDSDSDSSVEEFRKERANRRQDPNIQHAGKEDKKNSSLRGSVTYFDLESSDSEDDSAEQVFTSRNHLGSGFSRRTKASPSSSTSVSNSKSGSSSRVHVNSDSGVERNPNTRFYAAKTPQQSQSRNRNSDQQPNSEQPRSAKVASNPSSVSKITLPKETQKLSGIEPLPSSLQKMEASRSRTRNSDQRINPQQTITSKVESNPSSVSKKSLPEENQKSSAVEHPPSSGRKKETSDSIDNQKTKSGSAVSREDSLKKASHVHPKLPDYDTLAARIHALRMNHQ</sequence>
<feature type="compositionally biased region" description="Polar residues" evidence="2">
    <location>
        <begin position="737"/>
        <end position="747"/>
    </location>
</feature>
<evidence type="ECO:0000313" key="4">
    <source>
        <dbReference type="Proteomes" id="UP001630127"/>
    </source>
</evidence>
<feature type="compositionally biased region" description="Basic and acidic residues" evidence="2">
    <location>
        <begin position="537"/>
        <end position="552"/>
    </location>
</feature>
<comment type="caution">
    <text evidence="3">The sequence shown here is derived from an EMBL/GenBank/DDBJ whole genome shotgun (WGS) entry which is preliminary data.</text>
</comment>
<dbReference type="EMBL" id="JBJUIK010000002">
    <property type="protein sequence ID" value="KAL3535653.1"/>
    <property type="molecule type" value="Genomic_DNA"/>
</dbReference>
<feature type="region of interest" description="Disordered" evidence="2">
    <location>
        <begin position="716"/>
        <end position="747"/>
    </location>
</feature>
<organism evidence="3 4">
    <name type="scientific">Cinchona calisaya</name>
    <dbReference type="NCBI Taxonomy" id="153742"/>
    <lineage>
        <taxon>Eukaryota</taxon>
        <taxon>Viridiplantae</taxon>
        <taxon>Streptophyta</taxon>
        <taxon>Embryophyta</taxon>
        <taxon>Tracheophyta</taxon>
        <taxon>Spermatophyta</taxon>
        <taxon>Magnoliopsida</taxon>
        <taxon>eudicotyledons</taxon>
        <taxon>Gunneridae</taxon>
        <taxon>Pentapetalae</taxon>
        <taxon>asterids</taxon>
        <taxon>lamiids</taxon>
        <taxon>Gentianales</taxon>
        <taxon>Rubiaceae</taxon>
        <taxon>Cinchonoideae</taxon>
        <taxon>Cinchoneae</taxon>
        <taxon>Cinchona</taxon>
    </lineage>
</organism>
<feature type="compositionally biased region" description="Low complexity" evidence="2">
    <location>
        <begin position="941"/>
        <end position="966"/>
    </location>
</feature>